<dbReference type="PANTHER" id="PTHR43363">
    <property type="entry name" value="HYPOXANTHINE PHOSPHORIBOSYLTRANSFERASE"/>
    <property type="match status" value="1"/>
</dbReference>
<proteinExistence type="predicted"/>
<comment type="caution">
    <text evidence="3">The sequence shown here is derived from an EMBL/GenBank/DDBJ whole genome shotgun (WGS) entry which is preliminary data.</text>
</comment>
<dbReference type="Gene3D" id="3.40.50.2020">
    <property type="match status" value="2"/>
</dbReference>
<protein>
    <submittedName>
        <fullName evidence="3">Uncharacterized protein</fullName>
    </submittedName>
</protein>
<dbReference type="PANTHER" id="PTHR43363:SF1">
    <property type="entry name" value="HYPOXANTHINE-GUANINE PHOSPHORIBOSYLTRANSFERASE"/>
    <property type="match status" value="1"/>
</dbReference>
<dbReference type="GO" id="GO:0046100">
    <property type="term" value="P:hypoxanthine metabolic process"/>
    <property type="evidence" value="ECO:0007669"/>
    <property type="project" value="TreeGrafter"/>
</dbReference>
<reference evidence="3 4" key="1">
    <citation type="submission" date="2017-08" db="EMBL/GenBank/DDBJ databases">
        <title>Acidophilic green algal genome provides insights into adaptation to an acidic environment.</title>
        <authorList>
            <person name="Hirooka S."/>
            <person name="Hirose Y."/>
            <person name="Kanesaki Y."/>
            <person name="Higuchi S."/>
            <person name="Fujiwara T."/>
            <person name="Onuma R."/>
            <person name="Era A."/>
            <person name="Ohbayashi R."/>
            <person name="Uzuka A."/>
            <person name="Nozaki H."/>
            <person name="Yoshikawa H."/>
            <person name="Miyagishima S.Y."/>
        </authorList>
    </citation>
    <scope>NUCLEOTIDE SEQUENCE [LARGE SCALE GENOMIC DNA]</scope>
    <source>
        <strain evidence="3 4">NIES-2499</strain>
    </source>
</reference>
<dbReference type="STRING" id="1157962.A0A250XI43"/>
<keyword evidence="2" id="KW-0808">Transferase</keyword>
<gene>
    <name evidence="3" type="ORF">CEUSTIGMA_g10008.t1</name>
</gene>
<keyword evidence="4" id="KW-1185">Reference proteome</keyword>
<organism evidence="3 4">
    <name type="scientific">Chlamydomonas eustigma</name>
    <dbReference type="NCBI Taxonomy" id="1157962"/>
    <lineage>
        <taxon>Eukaryota</taxon>
        <taxon>Viridiplantae</taxon>
        <taxon>Chlorophyta</taxon>
        <taxon>core chlorophytes</taxon>
        <taxon>Chlorophyceae</taxon>
        <taxon>CS clade</taxon>
        <taxon>Chlamydomonadales</taxon>
        <taxon>Chlamydomonadaceae</taxon>
        <taxon>Chlamydomonas</taxon>
    </lineage>
</organism>
<keyword evidence="1" id="KW-0328">Glycosyltransferase</keyword>
<dbReference type="GO" id="GO:0032263">
    <property type="term" value="P:GMP salvage"/>
    <property type="evidence" value="ECO:0007669"/>
    <property type="project" value="TreeGrafter"/>
</dbReference>
<evidence type="ECO:0000313" key="3">
    <source>
        <dbReference type="EMBL" id="GAX82582.1"/>
    </source>
</evidence>
<dbReference type="GO" id="GO:0004422">
    <property type="term" value="F:hypoxanthine phosphoribosyltransferase activity"/>
    <property type="evidence" value="ECO:0007669"/>
    <property type="project" value="TreeGrafter"/>
</dbReference>
<accession>A0A250XI43</accession>
<evidence type="ECO:0000313" key="4">
    <source>
        <dbReference type="Proteomes" id="UP000232323"/>
    </source>
</evidence>
<dbReference type="GO" id="GO:0032265">
    <property type="term" value="P:XMP salvage"/>
    <property type="evidence" value="ECO:0007669"/>
    <property type="project" value="TreeGrafter"/>
</dbReference>
<sequence length="415" mass="46780">MEVTDWRCISQHHISELVENAVEHHQFHIKFKPSVIIAAGDDALSVARILRATLKSKIGTGIPILTHNMDLYDEEANPYNPNLGYWGNNSFSGHHVLVVDKADNSRSTLALFLDQIKKHCEAQKSTAKKETWIEPKVGVFVLHNKRRPKAADLPAEVLDGRYFACEECDNVAISYPFSVREHETPVHQPSAHGDQAHVVTGKRRTSFEESQARSIRVATPPPLNDTRVLSSRYVEEVIERALQDQKVFEKFKPTALLAVCDDSLAPARMIRAHEKGRTLSVGETRQPAITVLTHKLDVYDEEANPYNPIVGSWASKSLSGQRFLLVEKVVKTRRMLVQYIESLKERISKQRAEEASDWVEPVIGVFVLHDKDGVKDGALPDDLLKEHYFVAEHVVEDVQIAYPFHVEAPIATVVQ</sequence>
<evidence type="ECO:0000256" key="2">
    <source>
        <dbReference type="ARBA" id="ARBA00022679"/>
    </source>
</evidence>
<dbReference type="GO" id="GO:0005737">
    <property type="term" value="C:cytoplasm"/>
    <property type="evidence" value="ECO:0007669"/>
    <property type="project" value="TreeGrafter"/>
</dbReference>
<dbReference type="EMBL" id="BEGY01000083">
    <property type="protein sequence ID" value="GAX82582.1"/>
    <property type="molecule type" value="Genomic_DNA"/>
</dbReference>
<evidence type="ECO:0000256" key="1">
    <source>
        <dbReference type="ARBA" id="ARBA00022676"/>
    </source>
</evidence>
<dbReference type="GO" id="GO:0032264">
    <property type="term" value="P:IMP salvage"/>
    <property type="evidence" value="ECO:0007669"/>
    <property type="project" value="TreeGrafter"/>
</dbReference>
<dbReference type="OrthoDB" id="9973266at2759"/>
<dbReference type="AlphaFoldDB" id="A0A250XI43"/>
<name>A0A250XI43_9CHLO</name>
<dbReference type="Proteomes" id="UP000232323">
    <property type="component" value="Unassembled WGS sequence"/>
</dbReference>
<dbReference type="InterPro" id="IPR029057">
    <property type="entry name" value="PRTase-like"/>
</dbReference>